<keyword evidence="3" id="KW-0812">Transmembrane</keyword>
<accession>A0A9P4GSQ5</accession>
<comment type="caution">
    <text evidence="8">The sequence shown here is derived from an EMBL/GenBank/DDBJ whole genome shotgun (WGS) entry which is preliminary data.</text>
</comment>
<dbReference type="AlphaFoldDB" id="A0A9P4GSQ5"/>
<dbReference type="GeneID" id="63849655"/>
<evidence type="ECO:0000256" key="3">
    <source>
        <dbReference type="ARBA" id="ARBA00022692"/>
    </source>
</evidence>
<reference evidence="8" key="1">
    <citation type="submission" date="2020-01" db="EMBL/GenBank/DDBJ databases">
        <authorList>
            <consortium name="DOE Joint Genome Institute"/>
            <person name="Haridas S."/>
            <person name="Albert R."/>
            <person name="Binder M."/>
            <person name="Bloem J."/>
            <person name="Labutti K."/>
            <person name="Salamov A."/>
            <person name="Andreopoulos B."/>
            <person name="Baker S.E."/>
            <person name="Barry K."/>
            <person name="Bills G."/>
            <person name="Bluhm B.H."/>
            <person name="Cannon C."/>
            <person name="Castanera R."/>
            <person name="Culley D.E."/>
            <person name="Daum C."/>
            <person name="Ezra D."/>
            <person name="Gonzalez J.B."/>
            <person name="Henrissat B."/>
            <person name="Kuo A."/>
            <person name="Liang C."/>
            <person name="Lipzen A."/>
            <person name="Lutzoni F."/>
            <person name="Magnuson J."/>
            <person name="Mondo S."/>
            <person name="Nolan M."/>
            <person name="Ohm R."/>
            <person name="Pangilinan J."/>
            <person name="Park H.-J."/>
            <person name="Ramirez L."/>
            <person name="Alfaro M."/>
            <person name="Sun H."/>
            <person name="Tritt A."/>
            <person name="Yoshinaga Y."/>
            <person name="Zwiers L.-H."/>
            <person name="Turgeon B.G."/>
            <person name="Goodwin S.B."/>
            <person name="Spatafora J.W."/>
            <person name="Crous P.W."/>
            <person name="Grigoriev I.V."/>
        </authorList>
    </citation>
    <scope>NUCLEOTIDE SEQUENCE</scope>
    <source>
        <strain evidence="8">CBS 394.84</strain>
    </source>
</reference>
<protein>
    <submittedName>
        <fullName evidence="8">Glycosyltransferase family 31 protein</fullName>
    </submittedName>
</protein>
<evidence type="ECO:0000256" key="2">
    <source>
        <dbReference type="ARBA" id="ARBA00006462"/>
    </source>
</evidence>
<dbReference type="PANTHER" id="PTHR23033:SF47">
    <property type="entry name" value="APPLE DOMAIN-CONTAINING PROTEIN-RELATED"/>
    <property type="match status" value="1"/>
</dbReference>
<name>A0A9P4GSQ5_9PLEO</name>
<comment type="similarity">
    <text evidence="2">Belongs to the glycosyltransferase 31 family. Beta3-Gal-T subfamily.</text>
</comment>
<proteinExistence type="inferred from homology"/>
<dbReference type="RefSeq" id="XP_040792924.1">
    <property type="nucleotide sequence ID" value="XM_040932404.1"/>
</dbReference>
<evidence type="ECO:0000313" key="8">
    <source>
        <dbReference type="EMBL" id="KAF1850361.1"/>
    </source>
</evidence>
<feature type="region of interest" description="Disordered" evidence="7">
    <location>
        <begin position="86"/>
        <end position="120"/>
    </location>
</feature>
<dbReference type="GO" id="GO:0016020">
    <property type="term" value="C:membrane"/>
    <property type="evidence" value="ECO:0007669"/>
    <property type="project" value="UniProtKB-SubCell"/>
</dbReference>
<gene>
    <name evidence="8" type="ORF">K460DRAFT_361166</name>
</gene>
<dbReference type="InterPro" id="IPR026050">
    <property type="entry name" value="C1GALT1/C1GALT1_chp1"/>
</dbReference>
<organism evidence="8 9">
    <name type="scientific">Cucurbitaria berberidis CBS 394.84</name>
    <dbReference type="NCBI Taxonomy" id="1168544"/>
    <lineage>
        <taxon>Eukaryota</taxon>
        <taxon>Fungi</taxon>
        <taxon>Dikarya</taxon>
        <taxon>Ascomycota</taxon>
        <taxon>Pezizomycotina</taxon>
        <taxon>Dothideomycetes</taxon>
        <taxon>Pleosporomycetidae</taxon>
        <taxon>Pleosporales</taxon>
        <taxon>Pleosporineae</taxon>
        <taxon>Cucurbitariaceae</taxon>
        <taxon>Cucurbitaria</taxon>
    </lineage>
</organism>
<evidence type="ECO:0000256" key="6">
    <source>
        <dbReference type="ARBA" id="ARBA00023136"/>
    </source>
</evidence>
<feature type="compositionally biased region" description="Basic and acidic residues" evidence="7">
    <location>
        <begin position="108"/>
        <end position="120"/>
    </location>
</feature>
<feature type="region of interest" description="Disordered" evidence="7">
    <location>
        <begin position="62"/>
        <end position="81"/>
    </location>
</feature>
<keyword evidence="9" id="KW-1185">Reference proteome</keyword>
<evidence type="ECO:0000313" key="9">
    <source>
        <dbReference type="Proteomes" id="UP000800039"/>
    </source>
</evidence>
<evidence type="ECO:0000256" key="5">
    <source>
        <dbReference type="ARBA" id="ARBA00022989"/>
    </source>
</evidence>
<dbReference type="OrthoDB" id="414175at2759"/>
<dbReference type="Proteomes" id="UP000800039">
    <property type="component" value="Unassembled WGS sequence"/>
</dbReference>
<dbReference type="EMBL" id="ML976614">
    <property type="protein sequence ID" value="KAF1850361.1"/>
    <property type="molecule type" value="Genomic_DNA"/>
</dbReference>
<evidence type="ECO:0000256" key="4">
    <source>
        <dbReference type="ARBA" id="ARBA00022968"/>
    </source>
</evidence>
<keyword evidence="4" id="KW-0735">Signal-anchor</keyword>
<feature type="compositionally biased region" description="Basic and acidic residues" evidence="7">
    <location>
        <begin position="71"/>
        <end position="81"/>
    </location>
</feature>
<keyword evidence="6" id="KW-0472">Membrane</keyword>
<feature type="compositionally biased region" description="Basic and acidic residues" evidence="7">
    <location>
        <begin position="478"/>
        <end position="515"/>
    </location>
</feature>
<sequence length="605" mass="68650">MPLFTPSRIAILVLSLSLISFFWTFGLPSQLGQPSLPIIDHYDHTHVHTEPIIPAPIIESTHATAPSPTVHGDRPAEDNDHRWEDATTKAGSADKPTTAPGSLGTRPTGHDEDGGRWSDKDKLTEGVKTAASAAPVPTTLLTALIPALSGLNATNATIASSATTPTPEVEKFCKDVHGAPNVMVVLRTSKAEMDKKLSPHLLGLLSCVPNFAIFSDHAGEFQGHTVHNALESISFDAKFNHDEFREYQLMHADPEHKPDPKKTKDLERWKFLPMVYKAYHLNPSAKFYVFIEADTSLSWTNLLQWVNRLDYRIPYYSGAPTFMNSVQFAQRGSGILLSQGALRRYSKSYDELYSTRWEARVGTECCGDLLLAIALNDAHVEFYSSWPLLQGEQPNTLDYTKKHWCVPAVSWHHINGEDLAGMWDKEKNWTHTHGWKKPYLYRDAFHEFVEPHMEAQKAEWDNLSQDTKIVAPQGRQKQMKEEEERSKKHQLEGEETKGKDKGQEKNQRLKREDKNGPINWDKLAEKFKDAGDTSERCQKACEEVDDCLQWRYSTKGDGECHLGKVLRLGKKTEGNDKWTSGWLVDRVKEVAKEWECKEVNWKFYQ</sequence>
<dbReference type="PANTHER" id="PTHR23033">
    <property type="entry name" value="BETA1,3-GALACTOSYLTRANSFERASE"/>
    <property type="match status" value="1"/>
</dbReference>
<feature type="region of interest" description="Disordered" evidence="7">
    <location>
        <begin position="471"/>
        <end position="515"/>
    </location>
</feature>
<keyword evidence="5" id="KW-1133">Transmembrane helix</keyword>
<dbReference type="Gene3D" id="3.90.550.50">
    <property type="match status" value="1"/>
</dbReference>
<evidence type="ECO:0000256" key="1">
    <source>
        <dbReference type="ARBA" id="ARBA00004606"/>
    </source>
</evidence>
<comment type="subcellular location">
    <subcellularLocation>
        <location evidence="1">Membrane</location>
        <topology evidence="1">Single-pass type II membrane protein</topology>
    </subcellularLocation>
</comment>
<evidence type="ECO:0000256" key="7">
    <source>
        <dbReference type="SAM" id="MobiDB-lite"/>
    </source>
</evidence>